<evidence type="ECO:0000313" key="2">
    <source>
        <dbReference type="EMBL" id="ODV76175.1"/>
    </source>
</evidence>
<dbReference type="PANTHER" id="PTHR18444:SF9">
    <property type="entry name" value="UPF0538 PROTEIN C2ORF76"/>
    <property type="match status" value="1"/>
</dbReference>
<dbReference type="RefSeq" id="XP_020073214.1">
    <property type="nucleotide sequence ID" value="XM_020214070.1"/>
</dbReference>
<dbReference type="OrthoDB" id="937at2759"/>
<gene>
    <name evidence="2" type="ORF">CYBJADRAFT_165499</name>
</gene>
<dbReference type="GeneID" id="30988466"/>
<dbReference type="OMA" id="YRNVKNH"/>
<name>A0A1E4S9I2_CYBJN</name>
<evidence type="ECO:0000256" key="1">
    <source>
        <dbReference type="ARBA" id="ARBA00007176"/>
    </source>
</evidence>
<dbReference type="EMBL" id="KV453925">
    <property type="protein sequence ID" value="ODV76175.1"/>
    <property type="molecule type" value="Genomic_DNA"/>
</dbReference>
<keyword evidence="3" id="KW-1185">Reference proteome</keyword>
<dbReference type="PANTHER" id="PTHR18444">
    <property type="entry name" value="UPF0538 FAMILY MEMBER"/>
    <property type="match status" value="1"/>
</dbReference>
<dbReference type="AlphaFoldDB" id="A0A1E4S9I2"/>
<accession>A0A1E4S9I2</accession>
<dbReference type="Pfam" id="PF10209">
    <property type="entry name" value="DUF2340"/>
    <property type="match status" value="1"/>
</dbReference>
<protein>
    <recommendedName>
        <fullName evidence="4">Altered inheritance rate of mitochondria protein 29</fullName>
    </recommendedName>
</protein>
<comment type="similarity">
    <text evidence="1">Belongs to the UPF0538 family.</text>
</comment>
<dbReference type="Proteomes" id="UP000094389">
    <property type="component" value="Unassembled WGS sequence"/>
</dbReference>
<sequence length="139" mass="16290">MSDFEPLTSTVKPLTQSVLTIRIIKSFPYRNVKNIILKDYDIAHKTPKDLFEDIMKEIKTVGGLRPYRNVEYDTLKIYTHAHGSKTMNLVINFEHDDDWTLDLSSTSHLHELGVDNETEISIFNKEAYEEYKKNPVEKW</sequence>
<evidence type="ECO:0000313" key="3">
    <source>
        <dbReference type="Proteomes" id="UP000094389"/>
    </source>
</evidence>
<organism evidence="2 3">
    <name type="scientific">Cyberlindnera jadinii (strain ATCC 18201 / CBS 1600 / BCRC 20928 / JCM 3617 / NBRC 0987 / NRRL Y-1542)</name>
    <name type="common">Torula yeast</name>
    <name type="synonym">Candida utilis</name>
    <dbReference type="NCBI Taxonomy" id="983966"/>
    <lineage>
        <taxon>Eukaryota</taxon>
        <taxon>Fungi</taxon>
        <taxon>Dikarya</taxon>
        <taxon>Ascomycota</taxon>
        <taxon>Saccharomycotina</taxon>
        <taxon>Saccharomycetes</taxon>
        <taxon>Phaffomycetales</taxon>
        <taxon>Phaffomycetaceae</taxon>
        <taxon>Cyberlindnera</taxon>
    </lineage>
</organism>
<reference evidence="2 3" key="1">
    <citation type="journal article" date="2016" name="Proc. Natl. Acad. Sci. U.S.A.">
        <title>Comparative genomics of biotechnologically important yeasts.</title>
        <authorList>
            <person name="Riley R."/>
            <person name="Haridas S."/>
            <person name="Wolfe K.H."/>
            <person name="Lopes M.R."/>
            <person name="Hittinger C.T."/>
            <person name="Goeker M."/>
            <person name="Salamov A.A."/>
            <person name="Wisecaver J.H."/>
            <person name="Long T.M."/>
            <person name="Calvey C.H."/>
            <person name="Aerts A.L."/>
            <person name="Barry K.W."/>
            <person name="Choi C."/>
            <person name="Clum A."/>
            <person name="Coughlan A.Y."/>
            <person name="Deshpande S."/>
            <person name="Douglass A.P."/>
            <person name="Hanson S.J."/>
            <person name="Klenk H.-P."/>
            <person name="LaButti K.M."/>
            <person name="Lapidus A."/>
            <person name="Lindquist E.A."/>
            <person name="Lipzen A.M."/>
            <person name="Meier-Kolthoff J.P."/>
            <person name="Ohm R.A."/>
            <person name="Otillar R.P."/>
            <person name="Pangilinan J.L."/>
            <person name="Peng Y."/>
            <person name="Rokas A."/>
            <person name="Rosa C.A."/>
            <person name="Scheuner C."/>
            <person name="Sibirny A.A."/>
            <person name="Slot J.C."/>
            <person name="Stielow J.B."/>
            <person name="Sun H."/>
            <person name="Kurtzman C.P."/>
            <person name="Blackwell M."/>
            <person name="Grigoriev I.V."/>
            <person name="Jeffries T.W."/>
        </authorList>
    </citation>
    <scope>NUCLEOTIDE SEQUENCE [LARGE SCALE GENOMIC DNA]</scope>
    <source>
        <strain evidence="3">ATCC 18201 / CBS 1600 / BCRC 20928 / JCM 3617 / NBRC 0987 / NRRL Y-1542</strain>
    </source>
</reference>
<evidence type="ECO:0008006" key="4">
    <source>
        <dbReference type="Google" id="ProtNLM"/>
    </source>
</evidence>
<dbReference type="InterPro" id="IPR018794">
    <property type="entry name" value="UPF0538"/>
</dbReference>
<proteinExistence type="inferred from homology"/>